<dbReference type="Pfam" id="PF09950">
    <property type="entry name" value="Major_capside"/>
    <property type="match status" value="1"/>
</dbReference>
<gene>
    <name evidence="1" type="ORF">F4Y08_07005</name>
</gene>
<dbReference type="InterPro" id="IPR020049">
    <property type="entry name" value="Major_capsid-like"/>
</dbReference>
<name>A0A6B1DTQ3_9CHLR</name>
<comment type="caution">
    <text evidence="1">The sequence shown here is derived from an EMBL/GenBank/DDBJ whole genome shotgun (WGS) entry which is preliminary data.</text>
</comment>
<sequence>MADIFGKRPDDYAYIRHLHKRSEWDAYQAHYATENPGSTPKHDFDAFGAGVPDEYKRAQGNAQALGYLTNNLLAVQAQVDEILYTKFRLPSFVHLNMSLPEGTTQEGYQIRIKDRTGKARRITSDGWDAPSATVSRDAVNHPLFWYGLDAIWSVDELRGAMMGGVPLDTENIDAAVEGSLEKMEEVGLLGEHGWKGLTNLASGSQADRVNASNAAAKWDATNTTAEMIRDDIANEVSKVIENSKEVLGTKITSGLCVYLSGPRYDLLTYKYIGDNQERTIMRALKEDNPWSHFTENETGTRQPLMFKRVLELAAANNPDLSNDRMITMLKHERIAEMGVAIMPRVLEIINEGRVVRAQVESKYSPLFVKRPKTIYYLNNI</sequence>
<proteinExistence type="predicted"/>
<organism evidence="1">
    <name type="scientific">Caldilineaceae bacterium SB0662_bin_9</name>
    <dbReference type="NCBI Taxonomy" id="2605258"/>
    <lineage>
        <taxon>Bacteria</taxon>
        <taxon>Bacillati</taxon>
        <taxon>Chloroflexota</taxon>
        <taxon>Caldilineae</taxon>
        <taxon>Caldilineales</taxon>
        <taxon>Caldilineaceae</taxon>
    </lineage>
</organism>
<dbReference type="AlphaFoldDB" id="A0A6B1DTQ3"/>
<reference evidence="1" key="1">
    <citation type="submission" date="2019-09" db="EMBL/GenBank/DDBJ databases">
        <title>Characterisation of the sponge microbiome using genome-centric metagenomics.</title>
        <authorList>
            <person name="Engelberts J.P."/>
            <person name="Robbins S.J."/>
            <person name="De Goeij J.M."/>
            <person name="Aranda M."/>
            <person name="Bell S.C."/>
            <person name="Webster N.S."/>
        </authorList>
    </citation>
    <scope>NUCLEOTIDE SEQUENCE</scope>
    <source>
        <strain evidence="1">SB0662_bin_9</strain>
    </source>
</reference>
<evidence type="ECO:0000313" key="1">
    <source>
        <dbReference type="EMBL" id="MYD90073.1"/>
    </source>
</evidence>
<dbReference type="PIRSF" id="PIRSF029202">
    <property type="entry name" value="UCP029202"/>
    <property type="match status" value="1"/>
</dbReference>
<dbReference type="EMBL" id="VXPY01000046">
    <property type="protein sequence ID" value="MYD90073.1"/>
    <property type="molecule type" value="Genomic_DNA"/>
</dbReference>
<protein>
    <submittedName>
        <fullName evidence="1">DUF2184 domain-containing protein</fullName>
    </submittedName>
</protein>
<accession>A0A6B1DTQ3</accession>